<protein>
    <submittedName>
        <fullName evidence="3">Oidioi.mRNA.OKI2018_I69.chr1.g496.t1.cds</fullName>
    </submittedName>
</protein>
<feature type="compositionally biased region" description="Polar residues" evidence="1">
    <location>
        <begin position="68"/>
        <end position="79"/>
    </location>
</feature>
<name>A0ABN7SKI9_OIKDI</name>
<feature type="region of interest" description="Disordered" evidence="1">
    <location>
        <begin position="62"/>
        <end position="126"/>
    </location>
</feature>
<accession>A0ABN7SKI9</accession>
<organism evidence="3 4">
    <name type="scientific">Oikopleura dioica</name>
    <name type="common">Tunicate</name>
    <dbReference type="NCBI Taxonomy" id="34765"/>
    <lineage>
        <taxon>Eukaryota</taxon>
        <taxon>Metazoa</taxon>
        <taxon>Chordata</taxon>
        <taxon>Tunicata</taxon>
        <taxon>Appendicularia</taxon>
        <taxon>Copelata</taxon>
        <taxon>Oikopleuridae</taxon>
        <taxon>Oikopleura</taxon>
    </lineage>
</organism>
<dbReference type="Proteomes" id="UP001158576">
    <property type="component" value="Chromosome 1"/>
</dbReference>
<gene>
    <name evidence="3" type="ORF">OKIOD_LOCUS9261</name>
</gene>
<keyword evidence="2" id="KW-0812">Transmembrane</keyword>
<evidence type="ECO:0000313" key="3">
    <source>
        <dbReference type="EMBL" id="CAG5102849.1"/>
    </source>
</evidence>
<feature type="transmembrane region" description="Helical" evidence="2">
    <location>
        <begin position="29"/>
        <end position="50"/>
    </location>
</feature>
<feature type="compositionally biased region" description="Acidic residues" evidence="1">
    <location>
        <begin position="110"/>
        <end position="121"/>
    </location>
</feature>
<keyword evidence="2" id="KW-0472">Membrane</keyword>
<evidence type="ECO:0000256" key="1">
    <source>
        <dbReference type="SAM" id="MobiDB-lite"/>
    </source>
</evidence>
<sequence>MSDHERRPAAGESREQPIFGKHRSLGTQFGIVFGSIVGCVGFLWIVYAIGKYAFRRRELSESQVAPAESQNQTPKNQATTEDRLETTEEIALEPSSAEAKSTDKTKETTDSTDESSSEEESGAFGRTRERCPFSDLFDISPKFAEVLEEEKINSLSMISIFENAEIDEFLKRHQEKLKKKDLQNMVRLIALARIIACQLTLQKISEKKQNLNGSSSICKLCHNESDADNDHCECCTTHYSPVELSCISNAADEHCSCCLLRNSFLPEDGSYDCYIQQVDSLENQTQTWLDNQDDLDLIQLRRSGLAVQKQFFEKITAEEIPLGEVSKVQRIIHSKTSREFAVTLRRKRIEEVSLGKSPSFESAEDFWKNLEKNIIFFCKHFRKKSMRTAVEDTLDLTNHLQKQKFTPKL</sequence>
<evidence type="ECO:0000313" key="4">
    <source>
        <dbReference type="Proteomes" id="UP001158576"/>
    </source>
</evidence>
<keyword evidence="2" id="KW-1133">Transmembrane helix</keyword>
<evidence type="ECO:0000256" key="2">
    <source>
        <dbReference type="SAM" id="Phobius"/>
    </source>
</evidence>
<reference evidence="3 4" key="1">
    <citation type="submission" date="2021-04" db="EMBL/GenBank/DDBJ databases">
        <authorList>
            <person name="Bliznina A."/>
        </authorList>
    </citation>
    <scope>NUCLEOTIDE SEQUENCE [LARGE SCALE GENOMIC DNA]</scope>
</reference>
<dbReference type="EMBL" id="OU015566">
    <property type="protein sequence ID" value="CAG5102849.1"/>
    <property type="molecule type" value="Genomic_DNA"/>
</dbReference>
<feature type="compositionally biased region" description="Basic and acidic residues" evidence="1">
    <location>
        <begin position="100"/>
        <end position="109"/>
    </location>
</feature>
<keyword evidence="4" id="KW-1185">Reference proteome</keyword>
<proteinExistence type="predicted"/>